<dbReference type="Pfam" id="PF00690">
    <property type="entry name" value="Cation_ATPase_N"/>
    <property type="match status" value="1"/>
</dbReference>
<evidence type="ECO:0000313" key="4">
    <source>
        <dbReference type="Proteomes" id="UP000623967"/>
    </source>
</evidence>
<feature type="non-terminal residue" evidence="3">
    <location>
        <position position="113"/>
    </location>
</feature>
<accession>A0ABS1TU61</accession>
<feature type="transmembrane region" description="Helical" evidence="1">
    <location>
        <begin position="83"/>
        <end position="99"/>
    </location>
</feature>
<name>A0ABS1TU61_9BACI</name>
<gene>
    <name evidence="3" type="ORF">JK635_22075</name>
</gene>
<dbReference type="EMBL" id="JAESWB010000370">
    <property type="protein sequence ID" value="MBL4954849.1"/>
    <property type="molecule type" value="Genomic_DNA"/>
</dbReference>
<keyword evidence="4" id="KW-1185">Reference proteome</keyword>
<dbReference type="InterPro" id="IPR023298">
    <property type="entry name" value="ATPase_P-typ_TM_dom_sf"/>
</dbReference>
<evidence type="ECO:0000259" key="2">
    <source>
        <dbReference type="SMART" id="SM00831"/>
    </source>
</evidence>
<feature type="domain" description="Cation-transporting P-type ATPase N-terminal" evidence="2">
    <location>
        <begin position="9"/>
        <end position="79"/>
    </location>
</feature>
<organism evidence="3 4">
    <name type="scientific">Neobacillus paridis</name>
    <dbReference type="NCBI Taxonomy" id="2803862"/>
    <lineage>
        <taxon>Bacteria</taxon>
        <taxon>Bacillati</taxon>
        <taxon>Bacillota</taxon>
        <taxon>Bacilli</taxon>
        <taxon>Bacillales</taxon>
        <taxon>Bacillaceae</taxon>
        <taxon>Neobacillus</taxon>
    </lineage>
</organism>
<dbReference type="Gene3D" id="1.20.1110.10">
    <property type="entry name" value="Calcium-transporting ATPase, transmembrane domain"/>
    <property type="match status" value="1"/>
</dbReference>
<dbReference type="InterPro" id="IPR004014">
    <property type="entry name" value="ATPase_P-typ_cation-transptr_N"/>
</dbReference>
<reference evidence="3 4" key="1">
    <citation type="submission" date="2021-01" db="EMBL/GenBank/DDBJ databases">
        <title>Genome public.</title>
        <authorList>
            <person name="Liu C."/>
            <person name="Sun Q."/>
        </authorList>
    </citation>
    <scope>NUCLEOTIDE SEQUENCE [LARGE SCALE GENOMIC DNA]</scope>
    <source>
        <strain evidence="3 4">YIM B02564</strain>
    </source>
</reference>
<dbReference type="Gene3D" id="2.70.150.10">
    <property type="entry name" value="Calcium-transporting ATPase, cytoplasmic transduction domain A"/>
    <property type="match status" value="1"/>
</dbReference>
<dbReference type="SUPFAM" id="SSF81665">
    <property type="entry name" value="Calcium ATPase, transmembrane domain M"/>
    <property type="match status" value="1"/>
</dbReference>
<keyword evidence="1" id="KW-0812">Transmembrane</keyword>
<keyword evidence="1" id="KW-0472">Membrane</keyword>
<proteinExistence type="predicted"/>
<dbReference type="SMART" id="SM00831">
    <property type="entry name" value="Cation_ATPase_N"/>
    <property type="match status" value="1"/>
</dbReference>
<feature type="transmembrane region" description="Helical" evidence="1">
    <location>
        <begin position="51"/>
        <end position="77"/>
    </location>
</feature>
<evidence type="ECO:0000313" key="3">
    <source>
        <dbReference type="EMBL" id="MBL4954849.1"/>
    </source>
</evidence>
<protein>
    <recommendedName>
        <fullName evidence="2">Cation-transporting P-type ATPase N-terminal domain-containing protein</fullName>
    </recommendedName>
</protein>
<sequence length="113" mass="12235">MPEQQAQACVTRVGFDSPLIHAEQGLTDEQAAALLARHGYNELASAQQRGILAVAAGIVREPMFLLLIACGAVYLALGSRQEALMLLGFVFVVIGITLFQENKVERALDALRR</sequence>
<evidence type="ECO:0000256" key="1">
    <source>
        <dbReference type="SAM" id="Phobius"/>
    </source>
</evidence>
<keyword evidence="1" id="KW-1133">Transmembrane helix</keyword>
<comment type="caution">
    <text evidence="3">The sequence shown here is derived from an EMBL/GenBank/DDBJ whole genome shotgun (WGS) entry which is preliminary data.</text>
</comment>
<dbReference type="Proteomes" id="UP000623967">
    <property type="component" value="Unassembled WGS sequence"/>
</dbReference>